<sequence length="83" mass="9394">MSIEEYLRSSPDLNQFCSQNGWIDDETLCYELMEQSQSHAVVNVHFEEILMEGSGCVAARVSCYGKLKLILNDLGYVESGERI</sequence>
<evidence type="ECO:0000313" key="2">
    <source>
        <dbReference type="Proteomes" id="UP000516072"/>
    </source>
</evidence>
<organism evidence="1 2">
    <name type="scientific">Candidatus Nitrosacidococcus tergens</name>
    <dbReference type="NCBI Taxonomy" id="553981"/>
    <lineage>
        <taxon>Bacteria</taxon>
        <taxon>Pseudomonadati</taxon>
        <taxon>Pseudomonadota</taxon>
        <taxon>Gammaproteobacteria</taxon>
        <taxon>Chromatiales</taxon>
        <taxon>Chromatiaceae</taxon>
        <taxon>Candidatus Nitrosacidococcus</taxon>
    </lineage>
</organism>
<accession>A0A7G1Q8G5</accession>
<dbReference type="Proteomes" id="UP000516072">
    <property type="component" value="Chromosome"/>
</dbReference>
<keyword evidence="2" id="KW-1185">Reference proteome</keyword>
<dbReference type="AlphaFoldDB" id="A0A7G1Q8G5"/>
<dbReference type="EMBL" id="LR778175">
    <property type="protein sequence ID" value="CAB1275000.1"/>
    <property type="molecule type" value="Genomic_DNA"/>
</dbReference>
<dbReference type="KEGG" id="ntg:NSCAC_0449"/>
<name>A0A7G1Q8G5_9GAMM</name>
<proteinExistence type="predicted"/>
<dbReference type="RefSeq" id="WP_197744799.1">
    <property type="nucleotide sequence ID" value="NZ_LR778175.1"/>
</dbReference>
<reference evidence="1 2" key="1">
    <citation type="submission" date="2020-03" db="EMBL/GenBank/DDBJ databases">
        <authorList>
            <person name="Picone N."/>
        </authorList>
    </citation>
    <scope>NUCLEOTIDE SEQUENCE [LARGE SCALE GENOMIC DNA]</scope>
    <source>
        <strain evidence="1">NSCAC1</strain>
    </source>
</reference>
<evidence type="ECO:0000313" key="1">
    <source>
        <dbReference type="EMBL" id="CAB1275000.1"/>
    </source>
</evidence>
<gene>
    <name evidence="1" type="ORF">NSCAC_0449</name>
</gene>
<protein>
    <submittedName>
        <fullName evidence="1">Uncharacterized protein</fullName>
    </submittedName>
</protein>